<feature type="non-terminal residue" evidence="1">
    <location>
        <position position="98"/>
    </location>
</feature>
<comment type="caution">
    <text evidence="1">The sequence shown here is derived from an EMBL/GenBank/DDBJ whole genome shotgun (WGS) entry which is preliminary data.</text>
</comment>
<dbReference type="Proteomes" id="UP000789901">
    <property type="component" value="Unassembled WGS sequence"/>
</dbReference>
<evidence type="ECO:0000313" key="1">
    <source>
        <dbReference type="EMBL" id="CAG8853736.1"/>
    </source>
</evidence>
<evidence type="ECO:0000313" key="2">
    <source>
        <dbReference type="Proteomes" id="UP000789901"/>
    </source>
</evidence>
<organism evidence="1 2">
    <name type="scientific">Gigaspora margarita</name>
    <dbReference type="NCBI Taxonomy" id="4874"/>
    <lineage>
        <taxon>Eukaryota</taxon>
        <taxon>Fungi</taxon>
        <taxon>Fungi incertae sedis</taxon>
        <taxon>Mucoromycota</taxon>
        <taxon>Glomeromycotina</taxon>
        <taxon>Glomeromycetes</taxon>
        <taxon>Diversisporales</taxon>
        <taxon>Gigasporaceae</taxon>
        <taxon>Gigaspora</taxon>
    </lineage>
</organism>
<sequence>TPVIDLTEQISYSPFDNCESIIMMKPNYNEDNLLLINLITENLRVREIRYSTLPIEYLPTSKEGIMQYQRGHPSGGGNTKVWCTFLDCDIHKYYSTCQ</sequence>
<protein>
    <submittedName>
        <fullName evidence="1">20803_t:CDS:1</fullName>
    </submittedName>
</protein>
<proteinExistence type="predicted"/>
<name>A0ABN7XH52_GIGMA</name>
<gene>
    <name evidence="1" type="ORF">GMARGA_LOCUS42557</name>
</gene>
<keyword evidence="2" id="KW-1185">Reference proteome</keyword>
<reference evidence="1 2" key="1">
    <citation type="submission" date="2021-06" db="EMBL/GenBank/DDBJ databases">
        <authorList>
            <person name="Kallberg Y."/>
            <person name="Tangrot J."/>
            <person name="Rosling A."/>
        </authorList>
    </citation>
    <scope>NUCLEOTIDE SEQUENCE [LARGE SCALE GENOMIC DNA]</scope>
    <source>
        <strain evidence="1 2">120-4 pot B 10/14</strain>
    </source>
</reference>
<feature type="non-terminal residue" evidence="1">
    <location>
        <position position="1"/>
    </location>
</feature>
<dbReference type="EMBL" id="CAJVQB010128568">
    <property type="protein sequence ID" value="CAG8853736.1"/>
    <property type="molecule type" value="Genomic_DNA"/>
</dbReference>
<accession>A0ABN7XH52</accession>